<dbReference type="SUPFAM" id="SSF54495">
    <property type="entry name" value="UBC-like"/>
    <property type="match status" value="1"/>
</dbReference>
<evidence type="ECO:0000256" key="6">
    <source>
        <dbReference type="ARBA" id="ARBA00043698"/>
    </source>
</evidence>
<dbReference type="GO" id="GO:0005524">
    <property type="term" value="F:ATP binding"/>
    <property type="evidence" value="ECO:0007669"/>
    <property type="project" value="UniProtKB-UniRule"/>
</dbReference>
<evidence type="ECO:0000256" key="1">
    <source>
        <dbReference type="ARBA" id="ARBA00005032"/>
    </source>
</evidence>
<protein>
    <recommendedName>
        <fullName evidence="7">E2 NEDD8-conjugating enzyme</fullName>
        <ecNumber evidence="7">2.3.2.34</ecNumber>
    </recommendedName>
</protein>
<name>A0A4Z2CR78_SCHJA</name>
<dbReference type="PANTHER" id="PTHR24067">
    <property type="entry name" value="UBIQUITIN-CONJUGATING ENZYME E2"/>
    <property type="match status" value="1"/>
</dbReference>
<dbReference type="EC" id="2.3.2.34" evidence="7"/>
<dbReference type="EMBL" id="SKCS01000451">
    <property type="protein sequence ID" value="TNN06732.1"/>
    <property type="molecule type" value="Genomic_DNA"/>
</dbReference>
<comment type="similarity">
    <text evidence="9">Belongs to the ubiquitin-conjugating enzyme family.</text>
</comment>
<keyword evidence="5 9" id="KW-0067">ATP-binding</keyword>
<dbReference type="GO" id="GO:0045116">
    <property type="term" value="P:protein neddylation"/>
    <property type="evidence" value="ECO:0007669"/>
    <property type="project" value="UniProtKB-ARBA"/>
</dbReference>
<dbReference type="OrthoDB" id="10249039at2759"/>
<sequence length="222" mass="25499">MKTTVYHFQRSCMKLLLDLLLLLTAIKSFFTTHNFSMIRLADKIRQRQSGITSTEPDVVQSASVRNATIRDRLVLQELQELRTNLSSQCSIHHPDPNKLHEFTLIVRPNEGIWADGSYHFNIVVPEGYNHTPPLVHCATQIWHPNIDEAGRVCLSLLRQSSLDFSGWAPTRRLLDVVWGIESLFSDLCDFNDALNTTAAEQYLRDPEAFHDTARSYVFRFAR</sequence>
<dbReference type="SMART" id="SM00212">
    <property type="entry name" value="UBCc"/>
    <property type="match status" value="1"/>
</dbReference>
<reference evidence="11 12" key="1">
    <citation type="submission" date="2019-03" db="EMBL/GenBank/DDBJ databases">
        <title>An improved genome assembly of the fluke Schistosoma japonicum.</title>
        <authorList>
            <person name="Hu W."/>
            <person name="Luo F."/>
            <person name="Yin M."/>
            <person name="Mo X."/>
            <person name="Sun C."/>
            <person name="Wu Q."/>
            <person name="Zhu B."/>
            <person name="Xiang M."/>
            <person name="Wang J."/>
            <person name="Wang Y."/>
            <person name="Zhang T."/>
            <person name="Xu B."/>
            <person name="Zheng H."/>
            <person name="Feng Z."/>
        </authorList>
    </citation>
    <scope>NUCLEOTIDE SEQUENCE [LARGE SCALE GENOMIC DNA]</scope>
    <source>
        <strain evidence="11">HuSjv2</strain>
        <tissue evidence="11">Worms</tissue>
    </source>
</reference>
<gene>
    <name evidence="11" type="ORF">EWB00_008185</name>
</gene>
<dbReference type="Gene3D" id="3.10.110.10">
    <property type="entry name" value="Ubiquitin Conjugating Enzyme"/>
    <property type="match status" value="1"/>
</dbReference>
<dbReference type="InterPro" id="IPR016135">
    <property type="entry name" value="UBQ-conjugating_enzyme/RWD"/>
</dbReference>
<dbReference type="GO" id="GO:0061654">
    <property type="term" value="F:NEDD8 conjugating enzyme activity"/>
    <property type="evidence" value="ECO:0007669"/>
    <property type="project" value="UniProtKB-EC"/>
</dbReference>
<keyword evidence="3 9" id="KW-0547">Nucleotide-binding</keyword>
<keyword evidence="2" id="KW-0808">Transferase</keyword>
<evidence type="ECO:0000256" key="9">
    <source>
        <dbReference type="RuleBase" id="RU362109"/>
    </source>
</evidence>
<keyword evidence="12" id="KW-1185">Reference proteome</keyword>
<dbReference type="AlphaFoldDB" id="A0A4Z2CR78"/>
<evidence type="ECO:0000256" key="4">
    <source>
        <dbReference type="ARBA" id="ARBA00022786"/>
    </source>
</evidence>
<dbReference type="InterPro" id="IPR023313">
    <property type="entry name" value="UBQ-conjugating_AS"/>
</dbReference>
<dbReference type="STRING" id="6182.A0A4Z2CR78"/>
<feature type="active site" description="Glycyl thioester intermediate" evidence="8">
    <location>
        <position position="153"/>
    </location>
</feature>
<evidence type="ECO:0000256" key="7">
    <source>
        <dbReference type="ARBA" id="ARBA00044047"/>
    </source>
</evidence>
<evidence type="ECO:0000256" key="8">
    <source>
        <dbReference type="PROSITE-ProRule" id="PRU10133"/>
    </source>
</evidence>
<dbReference type="PROSITE" id="PS00183">
    <property type="entry name" value="UBC_1"/>
    <property type="match status" value="1"/>
</dbReference>
<accession>A0A4Z2CR78</accession>
<dbReference type="InterPro" id="IPR000608">
    <property type="entry name" value="UBC"/>
</dbReference>
<evidence type="ECO:0000313" key="11">
    <source>
        <dbReference type="EMBL" id="TNN06732.1"/>
    </source>
</evidence>
<dbReference type="Proteomes" id="UP000311919">
    <property type="component" value="Unassembled WGS sequence"/>
</dbReference>
<dbReference type="Pfam" id="PF00179">
    <property type="entry name" value="UQ_con"/>
    <property type="match status" value="1"/>
</dbReference>
<keyword evidence="4 9" id="KW-0833">Ubl conjugation pathway</keyword>
<dbReference type="PROSITE" id="PS50127">
    <property type="entry name" value="UBC_2"/>
    <property type="match status" value="1"/>
</dbReference>
<dbReference type="InterPro" id="IPR050113">
    <property type="entry name" value="Ub_conjugating_enzyme"/>
</dbReference>
<organism evidence="11 12">
    <name type="scientific">Schistosoma japonicum</name>
    <name type="common">Blood fluke</name>
    <dbReference type="NCBI Taxonomy" id="6182"/>
    <lineage>
        <taxon>Eukaryota</taxon>
        <taxon>Metazoa</taxon>
        <taxon>Spiralia</taxon>
        <taxon>Lophotrochozoa</taxon>
        <taxon>Platyhelminthes</taxon>
        <taxon>Trematoda</taxon>
        <taxon>Digenea</taxon>
        <taxon>Strigeidida</taxon>
        <taxon>Schistosomatoidea</taxon>
        <taxon>Schistosomatidae</taxon>
        <taxon>Schistosoma</taxon>
    </lineage>
</organism>
<feature type="domain" description="UBC core" evidence="10">
    <location>
        <begin position="69"/>
        <end position="222"/>
    </location>
</feature>
<dbReference type="CDD" id="cd23794">
    <property type="entry name" value="UBCc_UBE2F_UBE2M"/>
    <property type="match status" value="1"/>
</dbReference>
<evidence type="ECO:0000256" key="2">
    <source>
        <dbReference type="ARBA" id="ARBA00022679"/>
    </source>
</evidence>
<evidence type="ECO:0000256" key="5">
    <source>
        <dbReference type="ARBA" id="ARBA00022840"/>
    </source>
</evidence>
<proteinExistence type="inferred from homology"/>
<comment type="catalytic activity">
    <reaction evidence="6">
        <text>[E1 NEDD8-activating enzyme]-S-[NEDD8 protein]-yl-L-cysteine + [E2 NEDD8-conjugating enzyme]-L-cysteine = [E1 NEDD8-activating enzyme]-L-cysteine + [E2 NEDD8-conjugating enzyme]-S-[NEDD8-protein]-yl-L-cysteine.</text>
        <dbReference type="EC" id="2.3.2.34"/>
    </reaction>
</comment>
<comment type="caution">
    <text evidence="11">The sequence shown here is derived from an EMBL/GenBank/DDBJ whole genome shotgun (WGS) entry which is preliminary data.</text>
</comment>
<evidence type="ECO:0000259" key="10">
    <source>
        <dbReference type="PROSITE" id="PS50127"/>
    </source>
</evidence>
<evidence type="ECO:0000256" key="3">
    <source>
        <dbReference type="ARBA" id="ARBA00022741"/>
    </source>
</evidence>
<dbReference type="FunFam" id="3.10.110.10:FF:000033">
    <property type="entry name" value="NEDD8-conjugating enzyme UBE2F"/>
    <property type="match status" value="1"/>
</dbReference>
<evidence type="ECO:0000313" key="12">
    <source>
        <dbReference type="Proteomes" id="UP000311919"/>
    </source>
</evidence>
<comment type="pathway">
    <text evidence="1">Protein modification; protein neddylation.</text>
</comment>